<evidence type="ECO:0000313" key="2">
    <source>
        <dbReference type="Proteomes" id="UP001611075"/>
    </source>
</evidence>
<dbReference type="InterPro" id="IPR019026">
    <property type="entry name" value="Peptidase_M64_IgA"/>
</dbReference>
<gene>
    <name evidence="1" type="ORF">ACH4OY_13950</name>
</gene>
<keyword evidence="2" id="KW-1185">Reference proteome</keyword>
<dbReference type="Gene3D" id="3.40.390.10">
    <property type="entry name" value="Collagenase (Catalytic Domain)"/>
    <property type="match status" value="1"/>
</dbReference>
<dbReference type="Proteomes" id="UP001611075">
    <property type="component" value="Unassembled WGS sequence"/>
</dbReference>
<dbReference type="RefSeq" id="WP_396679515.1">
    <property type="nucleotide sequence ID" value="NZ_JBIRPU010000008.1"/>
</dbReference>
<protein>
    <submittedName>
        <fullName evidence="1">M64 family metallopeptidase</fullName>
    </submittedName>
</protein>
<dbReference type="InterPro" id="IPR024079">
    <property type="entry name" value="MetalloPept_cat_dom_sf"/>
</dbReference>
<comment type="caution">
    <text evidence="1">The sequence shown here is derived from an EMBL/GenBank/DDBJ whole genome shotgun (WGS) entry which is preliminary data.</text>
</comment>
<organism evidence="1 2">
    <name type="scientific">Micromonospora rubida</name>
    <dbReference type="NCBI Taxonomy" id="2697657"/>
    <lineage>
        <taxon>Bacteria</taxon>
        <taxon>Bacillati</taxon>
        <taxon>Actinomycetota</taxon>
        <taxon>Actinomycetes</taxon>
        <taxon>Micromonosporales</taxon>
        <taxon>Micromonosporaceae</taxon>
        <taxon>Micromonospora</taxon>
    </lineage>
</organism>
<sequence>MALAAGLVATWSATIPAGEPAYAASPTGGVPHEMFAPDGTISRVDVASGAQPAARSAARASAASVTVTPVEVHGPSENRLDIVFVGDGYTQPELGTYAAQVSRTWELLADREPFRSYRTLFNVWRVDLVSPVSGVSGDPTADVSRDTPLAASYWCDGLQRLLCADIEQVKHYAGFAPDADQVAVLANSEMYGGAGYTDEEVVTFAGGHPLAAEILPHELGHSIGDLADEYDYYAFPNDGSRYRGPDPVEANITKKNADQILHPGKKWWYWLGADTPDGGVIDAYEGGLYTQFGIYRPSENSLMKALRREFNAVSREKMIQSFYATVRPIDAAVPSGSAVARGGTLTIEVLAVPLQVRWFVDGREVPAWRGRTSVNLADGPPAASSVSVEVSDQTSWVRSAEYRAQFLTQQRSWRVNGG</sequence>
<dbReference type="EMBL" id="JBIRPU010000008">
    <property type="protein sequence ID" value="MFI0793776.1"/>
    <property type="molecule type" value="Genomic_DNA"/>
</dbReference>
<evidence type="ECO:0000313" key="1">
    <source>
        <dbReference type="EMBL" id="MFI0793776.1"/>
    </source>
</evidence>
<name>A0ABW7SJA7_9ACTN</name>
<proteinExistence type="predicted"/>
<dbReference type="Pfam" id="PF09471">
    <property type="entry name" value="Peptidase_M64"/>
    <property type="match status" value="1"/>
</dbReference>
<accession>A0ABW7SJA7</accession>
<reference evidence="1 2" key="1">
    <citation type="submission" date="2024-10" db="EMBL/GenBank/DDBJ databases">
        <title>The Natural Products Discovery Center: Release of the First 8490 Sequenced Strains for Exploring Actinobacteria Biosynthetic Diversity.</title>
        <authorList>
            <person name="Kalkreuter E."/>
            <person name="Kautsar S.A."/>
            <person name="Yang D."/>
            <person name="Bader C.D."/>
            <person name="Teijaro C.N."/>
            <person name="Fluegel L."/>
            <person name="Davis C.M."/>
            <person name="Simpson J.R."/>
            <person name="Lauterbach L."/>
            <person name="Steele A.D."/>
            <person name="Gui C."/>
            <person name="Meng S."/>
            <person name="Li G."/>
            <person name="Viehrig K."/>
            <person name="Ye F."/>
            <person name="Su P."/>
            <person name="Kiefer A.F."/>
            <person name="Nichols A."/>
            <person name="Cepeda A.J."/>
            <person name="Yan W."/>
            <person name="Fan B."/>
            <person name="Jiang Y."/>
            <person name="Adhikari A."/>
            <person name="Zheng C.-J."/>
            <person name="Schuster L."/>
            <person name="Cowan T.M."/>
            <person name="Smanski M.J."/>
            <person name="Chevrette M.G."/>
            <person name="De Carvalho L.P.S."/>
            <person name="Shen B."/>
        </authorList>
    </citation>
    <scope>NUCLEOTIDE SEQUENCE [LARGE SCALE GENOMIC DNA]</scope>
    <source>
        <strain evidence="1 2">NPDC021253</strain>
    </source>
</reference>